<dbReference type="RefSeq" id="WP_123185884.1">
    <property type="nucleotide sequence ID" value="NZ_CANPEU010000037.1"/>
</dbReference>
<evidence type="ECO:0000313" key="3">
    <source>
        <dbReference type="Proteomes" id="UP000309454"/>
    </source>
</evidence>
<evidence type="ECO:0000313" key="2">
    <source>
        <dbReference type="EMBL" id="TJW10647.1"/>
    </source>
</evidence>
<comment type="caution">
    <text evidence="2">The sequence shown here is derived from an EMBL/GenBank/DDBJ whole genome shotgun (WGS) entry which is preliminary data.</text>
</comment>
<gene>
    <name evidence="2" type="ORF">E5982_05025</name>
    <name evidence="1" type="ORF">FHR31_001947</name>
</gene>
<sequence>MPNDHSGTNYQRSPYFGALQSIVDALYEVGDSKEEIIAAMVRPPEVRRLDVVLAAEAADLPDDLLRIVRLLPPGNYTRDRLCVQLNSAIAGHAWGQVYGTVA</sequence>
<dbReference type="Proteomes" id="UP000530850">
    <property type="component" value="Unassembled WGS sequence"/>
</dbReference>
<dbReference type="GeneID" id="93357193"/>
<reference evidence="1 4" key="2">
    <citation type="submission" date="2020-08" db="EMBL/GenBank/DDBJ databases">
        <title>Sequencing the genomes of 1000 actinobacteria strains.</title>
        <authorList>
            <person name="Klenk H.-P."/>
        </authorList>
    </citation>
    <scope>NUCLEOTIDE SEQUENCE [LARGE SCALE GENOMIC DNA]</scope>
    <source>
        <strain evidence="1 4">DSM 22242</strain>
    </source>
</reference>
<name>A0A3N0A930_9ACTN</name>
<proteinExistence type="predicted"/>
<dbReference type="EMBL" id="SSTM01000003">
    <property type="protein sequence ID" value="TJW10647.1"/>
    <property type="molecule type" value="Genomic_DNA"/>
</dbReference>
<dbReference type="OrthoDB" id="3174856at2"/>
<protein>
    <submittedName>
        <fullName evidence="2">Uncharacterized protein</fullName>
    </submittedName>
</protein>
<evidence type="ECO:0000313" key="1">
    <source>
        <dbReference type="EMBL" id="MBB3172113.1"/>
    </source>
</evidence>
<keyword evidence="3" id="KW-1185">Reference proteome</keyword>
<evidence type="ECO:0000313" key="4">
    <source>
        <dbReference type="Proteomes" id="UP000530850"/>
    </source>
</evidence>
<dbReference type="EMBL" id="JACHYA010000009">
    <property type="protein sequence ID" value="MBB3172113.1"/>
    <property type="molecule type" value="Genomic_DNA"/>
</dbReference>
<dbReference type="Proteomes" id="UP000309454">
    <property type="component" value="Unassembled WGS sequence"/>
</dbReference>
<dbReference type="AlphaFoldDB" id="A0A3N0A930"/>
<reference evidence="2 3" key="1">
    <citation type="submission" date="2019-04" db="EMBL/GenBank/DDBJ databases">
        <title>Microbes associate with the intestines of laboratory mice.</title>
        <authorList>
            <person name="Navarre W."/>
            <person name="Wong E."/>
            <person name="Huang K.C."/>
            <person name="Tropini C."/>
            <person name="Ng K."/>
            <person name="Yu B."/>
        </authorList>
    </citation>
    <scope>NUCLEOTIDE SEQUENCE [LARGE SCALE GENOMIC DNA]</scope>
    <source>
        <strain evidence="2 3">NM48_B13</strain>
    </source>
</reference>
<accession>A0A3N0A930</accession>
<organism evidence="2 3">
    <name type="scientific">Parvibacter caecicola</name>
    <dbReference type="NCBI Taxonomy" id="747645"/>
    <lineage>
        <taxon>Bacteria</taxon>
        <taxon>Bacillati</taxon>
        <taxon>Actinomycetota</taxon>
        <taxon>Coriobacteriia</taxon>
        <taxon>Coriobacteriales</taxon>
        <taxon>Coriobacteriaceae</taxon>
        <taxon>Parvibacter</taxon>
    </lineage>
</organism>